<keyword evidence="4" id="KW-0809">Transit peptide</keyword>
<accession>A0A0B2V1E3</accession>
<dbReference type="EC" id="2.3.1.12" evidence="6"/>
<keyword evidence="10" id="KW-0670">Pyruvate</keyword>
<dbReference type="Pfam" id="PF00364">
    <property type="entry name" value="Biotin_lipoyl"/>
    <property type="match status" value="2"/>
</dbReference>
<dbReference type="PROSITE" id="PS00189">
    <property type="entry name" value="LIPOYL"/>
    <property type="match status" value="2"/>
</dbReference>
<dbReference type="InterPro" id="IPR036625">
    <property type="entry name" value="E3-bd_dom_sf"/>
</dbReference>
<dbReference type="SUPFAM" id="SSF51230">
    <property type="entry name" value="Single hybrid motif"/>
    <property type="match status" value="2"/>
</dbReference>
<comment type="subcellular location">
    <subcellularLocation>
        <location evidence="6">Mitochondrion</location>
    </subcellularLocation>
</comment>
<evidence type="ECO:0000256" key="7">
    <source>
        <dbReference type="SAM" id="MobiDB-lite"/>
    </source>
</evidence>
<feature type="compositionally biased region" description="Pro residues" evidence="7">
    <location>
        <begin position="252"/>
        <end position="286"/>
    </location>
</feature>
<proteinExistence type="inferred from homology"/>
<gene>
    <name evidence="10" type="primary">DLAT</name>
    <name evidence="10" type="ORF">Tcan_13377</name>
</gene>
<dbReference type="STRING" id="6265.A0A0B2V1E3"/>
<comment type="cofactor">
    <cofactor evidence="6">
        <name>(R)-lipoate</name>
        <dbReference type="ChEBI" id="CHEBI:83088"/>
    </cofactor>
    <text evidence="6">Binds 2 lipoyl cofactors covalently.</text>
</comment>
<evidence type="ECO:0000259" key="8">
    <source>
        <dbReference type="PROSITE" id="PS50968"/>
    </source>
</evidence>
<sequence length="602" mass="62889">MGELKYSRQPLKASVRFYSPDLPEHKKIPLPALSPTMEKGNIVSWQKKEGDELAEGDLLCEIETDKATMGFETPEEGFLAKILISEGTKDVPIGKLLCIIVSNKDDVAAFANYSDDGAGAAPAAAAPAAAEPAAAEAAGAASAGDFPEHKEIPLPALSPTMEKGNIVSWQKKEGDELAEGDVLCEIETDKATMGFETPEEGFLAKILIPEGTKEVPIGKLLCIIVSNKDDVAAFKNYTAPAAGGAPAAKAAAPPPPPAAAAPPPPPPPKPAAAPAPPKPAAAPAAPAPVAPVAPQAAAGGRVNATPYARRLAAEKGVNLAAVAGTGPGGRILAADVLAAPAGVGAPAHVGLAATMAGPVSKPVPEGGFIDIPLSEERAAMAKRVIDSKIAVPHYYLSSLIFLDEIMKVREKLNKMLEKAKGEEQPSKISLNALFMKAAALACLRVPEANSFFMDTFVRQNNNVDICLDITTESGMTVAPVVYDAHIKGLSTISQEIRAFVKKAKEGTLLPQELEGGTFTISNMGEYDSIHNFAGIITRPQSSNLAIGRTEKKLIPDGSGGYKEALTVNVTLATDHRVVDGAVGAQWLKQFKDFLEKPHTMLL</sequence>
<dbReference type="OMA" id="LQKVPQC"/>
<dbReference type="GO" id="GO:0004742">
    <property type="term" value="F:dihydrolipoyllysine-residue acetyltransferase activity"/>
    <property type="evidence" value="ECO:0007669"/>
    <property type="project" value="UniProtKB-UniRule"/>
</dbReference>
<comment type="catalytic activity">
    <reaction evidence="6">
        <text>N(6)-[(R)-dihydrolipoyl]-L-lysyl-[protein] + acetyl-CoA = N(6)-[(R)-S(8)-acetyldihydrolipoyl]-L-lysyl-[protein] + CoA</text>
        <dbReference type="Rhea" id="RHEA:17017"/>
        <dbReference type="Rhea" id="RHEA-COMP:10475"/>
        <dbReference type="Rhea" id="RHEA-COMP:10478"/>
        <dbReference type="ChEBI" id="CHEBI:57287"/>
        <dbReference type="ChEBI" id="CHEBI:57288"/>
        <dbReference type="ChEBI" id="CHEBI:83100"/>
        <dbReference type="ChEBI" id="CHEBI:83111"/>
        <dbReference type="EC" id="2.3.1.12"/>
    </reaction>
</comment>
<dbReference type="InterPro" id="IPR003016">
    <property type="entry name" value="2-oxoA_DH_lipoyl-BS"/>
</dbReference>
<evidence type="ECO:0000256" key="3">
    <source>
        <dbReference type="ARBA" id="ARBA00022823"/>
    </source>
</evidence>
<dbReference type="InterPro" id="IPR023213">
    <property type="entry name" value="CAT-like_dom_sf"/>
</dbReference>
<dbReference type="InterPro" id="IPR004167">
    <property type="entry name" value="PSBD"/>
</dbReference>
<evidence type="ECO:0000256" key="2">
    <source>
        <dbReference type="ARBA" id="ARBA00022679"/>
    </source>
</evidence>
<dbReference type="GO" id="GO:0045254">
    <property type="term" value="C:pyruvate dehydrogenase complex"/>
    <property type="evidence" value="ECO:0007669"/>
    <property type="project" value="UniProtKB-UniRule"/>
</dbReference>
<dbReference type="AlphaFoldDB" id="A0A0B2V1E3"/>
<organism evidence="10 11">
    <name type="scientific">Toxocara canis</name>
    <name type="common">Canine roundworm</name>
    <dbReference type="NCBI Taxonomy" id="6265"/>
    <lineage>
        <taxon>Eukaryota</taxon>
        <taxon>Metazoa</taxon>
        <taxon>Ecdysozoa</taxon>
        <taxon>Nematoda</taxon>
        <taxon>Chromadorea</taxon>
        <taxon>Rhabditida</taxon>
        <taxon>Spirurina</taxon>
        <taxon>Ascaridomorpha</taxon>
        <taxon>Ascaridoidea</taxon>
        <taxon>Toxocaridae</taxon>
        <taxon>Toxocara</taxon>
    </lineage>
</organism>
<evidence type="ECO:0000259" key="9">
    <source>
        <dbReference type="PROSITE" id="PS51826"/>
    </source>
</evidence>
<dbReference type="NCBIfam" id="TIGR01349">
    <property type="entry name" value="PDHac_trf_mito"/>
    <property type="match status" value="1"/>
</dbReference>
<protein>
    <recommendedName>
        <fullName evidence="6">Acetyltransferase component of pyruvate dehydrogenase complex</fullName>
        <ecNumber evidence="6">2.3.1.12</ecNumber>
    </recommendedName>
</protein>
<dbReference type="OrthoDB" id="537444at2759"/>
<dbReference type="InterPro" id="IPR045257">
    <property type="entry name" value="E2/Pdx1"/>
</dbReference>
<keyword evidence="11" id="KW-1185">Reference proteome</keyword>
<reference evidence="10 11" key="1">
    <citation type="submission" date="2014-11" db="EMBL/GenBank/DDBJ databases">
        <title>Genetic blueprint of the zoonotic pathogen Toxocara canis.</title>
        <authorList>
            <person name="Zhu X.-Q."/>
            <person name="Korhonen P.K."/>
            <person name="Cai H."/>
            <person name="Young N.D."/>
            <person name="Nejsum P."/>
            <person name="von Samson-Himmelstjerna G."/>
            <person name="Boag P.R."/>
            <person name="Tan P."/>
            <person name="Li Q."/>
            <person name="Min J."/>
            <person name="Yang Y."/>
            <person name="Wang X."/>
            <person name="Fang X."/>
            <person name="Hall R.S."/>
            <person name="Hofmann A."/>
            <person name="Sternberg P.W."/>
            <person name="Jex A.R."/>
            <person name="Gasser R.B."/>
        </authorList>
    </citation>
    <scope>NUCLEOTIDE SEQUENCE [LARGE SCALE GENOMIC DNA]</scope>
    <source>
        <strain evidence="10">PN_DK_2014</strain>
    </source>
</reference>
<dbReference type="FunFam" id="2.40.50.100:FF:000010">
    <property type="entry name" value="Acetyltransferase component of pyruvate dehydrogenase complex"/>
    <property type="match status" value="2"/>
</dbReference>
<evidence type="ECO:0000256" key="6">
    <source>
        <dbReference type="RuleBase" id="RU361137"/>
    </source>
</evidence>
<dbReference type="InterPro" id="IPR000089">
    <property type="entry name" value="Biotin_lipoyl"/>
</dbReference>
<dbReference type="EMBL" id="JPKZ01002765">
    <property type="protein sequence ID" value="KHN75289.1"/>
    <property type="molecule type" value="Genomic_DNA"/>
</dbReference>
<dbReference type="PROSITE" id="PS50968">
    <property type="entry name" value="BIOTINYL_LIPOYL"/>
    <property type="match status" value="2"/>
</dbReference>
<feature type="domain" description="Lipoyl-binding" evidence="8">
    <location>
        <begin position="149"/>
        <end position="225"/>
    </location>
</feature>
<dbReference type="SUPFAM" id="SSF52777">
    <property type="entry name" value="CoA-dependent acyltransferases"/>
    <property type="match status" value="1"/>
</dbReference>
<dbReference type="PANTHER" id="PTHR23151">
    <property type="entry name" value="DIHYDROLIPOAMIDE ACETYL/SUCCINYL-TRANSFERASE-RELATED"/>
    <property type="match status" value="1"/>
</dbReference>
<comment type="similarity">
    <text evidence="1 6">Belongs to the 2-oxoacid dehydrogenase family.</text>
</comment>
<feature type="region of interest" description="Disordered" evidence="7">
    <location>
        <begin position="243"/>
        <end position="286"/>
    </location>
</feature>
<keyword evidence="2 6" id="KW-0808">Transferase</keyword>
<dbReference type="GO" id="GO:0005739">
    <property type="term" value="C:mitochondrion"/>
    <property type="evidence" value="ECO:0007669"/>
    <property type="project" value="UniProtKB-SubCell"/>
</dbReference>
<keyword evidence="3 6" id="KW-0450">Lipoyl</keyword>
<dbReference type="PANTHER" id="PTHR23151:SF90">
    <property type="entry name" value="DIHYDROLIPOYLLYSINE-RESIDUE ACETYLTRANSFERASE COMPONENT OF PYRUVATE DEHYDROGENASE COMPLEX, MITOCHONDRIAL-RELATED"/>
    <property type="match status" value="1"/>
</dbReference>
<keyword evidence="5 6" id="KW-0012">Acyltransferase</keyword>
<evidence type="ECO:0000256" key="1">
    <source>
        <dbReference type="ARBA" id="ARBA00007317"/>
    </source>
</evidence>
<dbReference type="InterPro" id="IPR001078">
    <property type="entry name" value="2-oxoacid_DH_actylTfrase"/>
</dbReference>
<evidence type="ECO:0000256" key="4">
    <source>
        <dbReference type="ARBA" id="ARBA00022946"/>
    </source>
</evidence>
<dbReference type="CDD" id="cd06849">
    <property type="entry name" value="lipoyl_domain"/>
    <property type="match status" value="2"/>
</dbReference>
<dbReference type="Gene3D" id="3.30.559.10">
    <property type="entry name" value="Chloramphenicol acetyltransferase-like domain"/>
    <property type="match status" value="1"/>
</dbReference>
<dbReference type="Pfam" id="PF02817">
    <property type="entry name" value="E3_binding"/>
    <property type="match status" value="1"/>
</dbReference>
<dbReference type="Gene3D" id="2.40.50.100">
    <property type="match status" value="2"/>
</dbReference>
<feature type="domain" description="Lipoyl-binding" evidence="8">
    <location>
        <begin position="25"/>
        <end position="101"/>
    </location>
</feature>
<name>A0A0B2V1E3_TOXCA</name>
<dbReference type="SUPFAM" id="SSF47005">
    <property type="entry name" value="Peripheral subunit-binding domain of 2-oxo acid dehydrogenase complex"/>
    <property type="match status" value="1"/>
</dbReference>
<dbReference type="InterPro" id="IPR011053">
    <property type="entry name" value="Single_hybrid_motif"/>
</dbReference>
<dbReference type="Gene3D" id="4.10.320.10">
    <property type="entry name" value="E3-binding domain"/>
    <property type="match status" value="1"/>
</dbReference>
<dbReference type="GO" id="GO:0006086">
    <property type="term" value="P:pyruvate decarboxylation to acetyl-CoA"/>
    <property type="evidence" value="ECO:0007669"/>
    <property type="project" value="InterPro"/>
</dbReference>
<dbReference type="Pfam" id="PF00198">
    <property type="entry name" value="2-oxoacid_dh"/>
    <property type="match status" value="1"/>
</dbReference>
<evidence type="ECO:0000313" key="10">
    <source>
        <dbReference type="EMBL" id="KHN75289.1"/>
    </source>
</evidence>
<dbReference type="PROSITE" id="PS51826">
    <property type="entry name" value="PSBD"/>
    <property type="match status" value="1"/>
</dbReference>
<evidence type="ECO:0000256" key="5">
    <source>
        <dbReference type="ARBA" id="ARBA00023315"/>
    </source>
</evidence>
<comment type="function">
    <text evidence="6">The pyruvate dehydrogenase complex catalyzes the overall conversion of pyruvate to acetyl-CoA and CO(2).</text>
</comment>
<feature type="domain" description="Peripheral subunit-binding (PSBD)" evidence="9">
    <location>
        <begin position="303"/>
        <end position="340"/>
    </location>
</feature>
<dbReference type="Proteomes" id="UP000031036">
    <property type="component" value="Unassembled WGS sequence"/>
</dbReference>
<comment type="caution">
    <text evidence="10">The sequence shown here is derived from an EMBL/GenBank/DDBJ whole genome shotgun (WGS) entry which is preliminary data.</text>
</comment>
<dbReference type="InterPro" id="IPR006257">
    <property type="entry name" value="LAT1"/>
</dbReference>
<evidence type="ECO:0000313" key="11">
    <source>
        <dbReference type="Proteomes" id="UP000031036"/>
    </source>
</evidence>